<reference evidence="1" key="1">
    <citation type="submission" date="2014-11" db="EMBL/GenBank/DDBJ databases">
        <authorList>
            <person name="Amaro Gonzalez C."/>
        </authorList>
    </citation>
    <scope>NUCLEOTIDE SEQUENCE</scope>
</reference>
<organism evidence="1">
    <name type="scientific">Anguilla anguilla</name>
    <name type="common">European freshwater eel</name>
    <name type="synonym">Muraena anguilla</name>
    <dbReference type="NCBI Taxonomy" id="7936"/>
    <lineage>
        <taxon>Eukaryota</taxon>
        <taxon>Metazoa</taxon>
        <taxon>Chordata</taxon>
        <taxon>Craniata</taxon>
        <taxon>Vertebrata</taxon>
        <taxon>Euteleostomi</taxon>
        <taxon>Actinopterygii</taxon>
        <taxon>Neopterygii</taxon>
        <taxon>Teleostei</taxon>
        <taxon>Anguilliformes</taxon>
        <taxon>Anguillidae</taxon>
        <taxon>Anguilla</taxon>
    </lineage>
</organism>
<evidence type="ECO:0000313" key="1">
    <source>
        <dbReference type="EMBL" id="JAI02219.1"/>
    </source>
</evidence>
<dbReference type="EMBL" id="GBXM01006359">
    <property type="protein sequence ID" value="JAI02219.1"/>
    <property type="molecule type" value="Transcribed_RNA"/>
</dbReference>
<reference evidence="1" key="2">
    <citation type="journal article" date="2015" name="Fish Shellfish Immunol.">
        <title>Early steps in the European eel (Anguilla anguilla)-Vibrio vulnificus interaction in the gills: Role of the RtxA13 toxin.</title>
        <authorList>
            <person name="Callol A."/>
            <person name="Pajuelo D."/>
            <person name="Ebbesson L."/>
            <person name="Teles M."/>
            <person name="MacKenzie S."/>
            <person name="Amaro C."/>
        </authorList>
    </citation>
    <scope>NUCLEOTIDE SEQUENCE</scope>
</reference>
<protein>
    <submittedName>
        <fullName evidence="1">Uncharacterized protein</fullName>
    </submittedName>
</protein>
<sequence length="62" mass="7321">MWNKTEHILKLCPCYPRLHGMANKLVEGQELPLTQGNIGGKLQYLYYERVAEKERKCYGFYP</sequence>
<name>A0A0E9XKJ0_ANGAN</name>
<proteinExistence type="predicted"/>
<dbReference type="AlphaFoldDB" id="A0A0E9XKJ0"/>
<accession>A0A0E9XKJ0</accession>